<evidence type="ECO:0000259" key="1">
    <source>
        <dbReference type="Pfam" id="PF01248"/>
    </source>
</evidence>
<keyword evidence="3" id="KW-1185">Reference proteome</keyword>
<dbReference type="Pfam" id="PF01248">
    <property type="entry name" value="Ribosomal_L7Ae"/>
    <property type="match status" value="1"/>
</dbReference>
<dbReference type="InterPro" id="IPR004038">
    <property type="entry name" value="Ribosomal_eL8/eL30/eS12/Gad45"/>
</dbReference>
<dbReference type="GO" id="GO:0005840">
    <property type="term" value="C:ribosome"/>
    <property type="evidence" value="ECO:0007669"/>
    <property type="project" value="UniProtKB-KW"/>
</dbReference>
<dbReference type="Proteomes" id="UP000184386">
    <property type="component" value="Unassembled WGS sequence"/>
</dbReference>
<keyword evidence="2" id="KW-0689">Ribosomal protein</keyword>
<dbReference type="OrthoDB" id="9794863at2"/>
<sequence length="127" mass="14010">MDLAYENNSTTTEQNIEKKVFSYIGLAAKAGRLSSGEFMTEKAVKEGKAKLVLVSAEASDNTKKMFSNMCTYYKVPIYFFGDKTKLGHAIGKEFRASLVLLDKGLADMVEKQLNMLKNDSSGESSES</sequence>
<keyword evidence="2" id="KW-0687">Ribonucleoprotein</keyword>
<dbReference type="EMBL" id="FRAC01000026">
    <property type="protein sequence ID" value="SHL21188.1"/>
    <property type="molecule type" value="Genomic_DNA"/>
</dbReference>
<accession>A0A1M6YSF5</accession>
<dbReference type="AlphaFoldDB" id="A0A1M6YSF5"/>
<protein>
    <submittedName>
        <fullName evidence="2">Ribosomal protein L7Ae</fullName>
    </submittedName>
</protein>
<dbReference type="Gene3D" id="3.30.1330.30">
    <property type="match status" value="1"/>
</dbReference>
<dbReference type="RefSeq" id="WP_073279166.1">
    <property type="nucleotide sequence ID" value="NZ_FRAC01000026.1"/>
</dbReference>
<proteinExistence type="predicted"/>
<evidence type="ECO:0000313" key="2">
    <source>
        <dbReference type="EMBL" id="SHL21188.1"/>
    </source>
</evidence>
<dbReference type="InterPro" id="IPR029064">
    <property type="entry name" value="Ribosomal_eL30-like_sf"/>
</dbReference>
<evidence type="ECO:0000313" key="3">
    <source>
        <dbReference type="Proteomes" id="UP000184386"/>
    </source>
</evidence>
<feature type="domain" description="Ribosomal protein eL8/eL30/eS12/Gadd45" evidence="1">
    <location>
        <begin position="19"/>
        <end position="100"/>
    </location>
</feature>
<organism evidence="2 3">
    <name type="scientific">Anaerocolumna jejuensis DSM 15929</name>
    <dbReference type="NCBI Taxonomy" id="1121322"/>
    <lineage>
        <taxon>Bacteria</taxon>
        <taxon>Bacillati</taxon>
        <taxon>Bacillota</taxon>
        <taxon>Clostridia</taxon>
        <taxon>Lachnospirales</taxon>
        <taxon>Lachnospiraceae</taxon>
        <taxon>Anaerocolumna</taxon>
    </lineage>
</organism>
<dbReference type="SUPFAM" id="SSF55315">
    <property type="entry name" value="L30e-like"/>
    <property type="match status" value="1"/>
</dbReference>
<name>A0A1M6YSF5_9FIRM</name>
<dbReference type="STRING" id="1121322.SAMN02745136_04383"/>
<gene>
    <name evidence="2" type="ORF">SAMN02745136_04383</name>
</gene>
<reference evidence="2 3" key="1">
    <citation type="submission" date="2016-11" db="EMBL/GenBank/DDBJ databases">
        <authorList>
            <person name="Jaros S."/>
            <person name="Januszkiewicz K."/>
            <person name="Wedrychowicz H."/>
        </authorList>
    </citation>
    <scope>NUCLEOTIDE SEQUENCE [LARGE SCALE GENOMIC DNA]</scope>
    <source>
        <strain evidence="2 3">DSM 15929</strain>
    </source>
</reference>